<dbReference type="InterPro" id="IPR045038">
    <property type="entry name" value="AIG2-like"/>
</dbReference>
<evidence type="ECO:0000256" key="3">
    <source>
        <dbReference type="ARBA" id="ARBA00030602"/>
    </source>
</evidence>
<evidence type="ECO:0000259" key="4">
    <source>
        <dbReference type="Pfam" id="PF06094"/>
    </source>
</evidence>
<evidence type="ECO:0000256" key="2">
    <source>
        <dbReference type="ARBA" id="ARBA00022679"/>
    </source>
</evidence>
<organism evidence="5 6">
    <name type="scientific">Seiridium cardinale</name>
    <dbReference type="NCBI Taxonomy" id="138064"/>
    <lineage>
        <taxon>Eukaryota</taxon>
        <taxon>Fungi</taxon>
        <taxon>Dikarya</taxon>
        <taxon>Ascomycota</taxon>
        <taxon>Pezizomycotina</taxon>
        <taxon>Sordariomycetes</taxon>
        <taxon>Xylariomycetidae</taxon>
        <taxon>Amphisphaeriales</taxon>
        <taxon>Sporocadaceae</taxon>
        <taxon>Seiridium</taxon>
    </lineage>
</organism>
<name>A0ABR2XS77_9PEZI</name>
<dbReference type="InterPro" id="IPR013024">
    <property type="entry name" value="GGCT-like"/>
</dbReference>
<dbReference type="InterPro" id="IPR009288">
    <property type="entry name" value="AIG2-like_dom"/>
</dbReference>
<dbReference type="PANTHER" id="PTHR31544">
    <property type="entry name" value="AIG2-LIKE PROTEIN D"/>
    <property type="match status" value="1"/>
</dbReference>
<comment type="caution">
    <text evidence="5">The sequence shown here is derived from an EMBL/GenBank/DDBJ whole genome shotgun (WGS) entry which is preliminary data.</text>
</comment>
<feature type="domain" description="Gamma-glutamylcyclotransferase AIG2-like" evidence="4">
    <location>
        <begin position="221"/>
        <end position="321"/>
    </location>
</feature>
<evidence type="ECO:0000313" key="6">
    <source>
        <dbReference type="Proteomes" id="UP001465668"/>
    </source>
</evidence>
<evidence type="ECO:0000313" key="5">
    <source>
        <dbReference type="EMBL" id="KAK9776440.1"/>
    </source>
</evidence>
<gene>
    <name evidence="5" type="ORF">SCAR479_06763</name>
</gene>
<accession>A0ABR2XS77</accession>
<dbReference type="Gene3D" id="3.10.490.10">
    <property type="entry name" value="Gamma-glutamyl cyclotransferase-like"/>
    <property type="match status" value="1"/>
</dbReference>
<sequence>MNSFLDELEYMAQSAATGYQDAAGESEMVGRWQRVFGYTSSEAINKIEQHRNDLNRATITLEQWNMVRAEREAEGHDKDSYEHSINVSKHARISLPTPAPAKRSKKKSAMFLLKLEGPLRDVKTVQQAARLEHIPELLVGSDDFDGESHFCKIDSLAQDNILEFIRRQAPSFEPTTIRHSVADKDLCPISAHPTLGIEATLPQFRHEDNVVPQNDEYPVWYFFYGTLADPEVLERLIGAQNPYLVSAQIRGGILKTWGGKYKALVDQTAGKMEEVISGHAFLVKTQEQEAALRAYETDNYEVVRCGIEMDEGRYVRGLTFRFVGELVTSHTPREVVGAISRHPPDVKQSNINNNIDSLVLFQSSRGIEAIGSAPAWRNALTVFVITVVDPLLEYHDRVSICETFM</sequence>
<dbReference type="EMBL" id="JARVKM010000027">
    <property type="protein sequence ID" value="KAK9776440.1"/>
    <property type="molecule type" value="Genomic_DNA"/>
</dbReference>
<protein>
    <recommendedName>
        <fullName evidence="3">Putative gamma-glutamylcyclotransferase</fullName>
    </recommendedName>
</protein>
<keyword evidence="6" id="KW-1185">Reference proteome</keyword>
<comment type="similarity">
    <text evidence="1">Belongs to the gamma-glutamylcyclotransferase family.</text>
</comment>
<dbReference type="CDD" id="cd06661">
    <property type="entry name" value="GGCT_like"/>
    <property type="match status" value="1"/>
</dbReference>
<dbReference type="SUPFAM" id="SSF110857">
    <property type="entry name" value="Gamma-glutamyl cyclotransferase-like"/>
    <property type="match status" value="1"/>
</dbReference>
<keyword evidence="2" id="KW-0808">Transferase</keyword>
<dbReference type="PANTHER" id="PTHR31544:SF4">
    <property type="entry name" value="GAMMA-GLUTAMYLCYCLOTRANSFERASE-RELATED"/>
    <property type="match status" value="1"/>
</dbReference>
<reference evidence="5 6" key="1">
    <citation type="submission" date="2024-02" db="EMBL/GenBank/DDBJ databases">
        <title>First draft genome assembly of two strains of Seiridium cardinale.</title>
        <authorList>
            <person name="Emiliani G."/>
            <person name="Scali E."/>
        </authorList>
    </citation>
    <scope>NUCLEOTIDE SEQUENCE [LARGE SCALE GENOMIC DNA]</scope>
    <source>
        <strain evidence="5 6">BM-138-000479</strain>
    </source>
</reference>
<dbReference type="InterPro" id="IPR036568">
    <property type="entry name" value="GGCT-like_sf"/>
</dbReference>
<proteinExistence type="inferred from homology"/>
<dbReference type="Pfam" id="PF06094">
    <property type="entry name" value="GGACT"/>
    <property type="match status" value="1"/>
</dbReference>
<evidence type="ECO:0000256" key="1">
    <source>
        <dbReference type="ARBA" id="ARBA00008861"/>
    </source>
</evidence>
<dbReference type="Proteomes" id="UP001465668">
    <property type="component" value="Unassembled WGS sequence"/>
</dbReference>